<gene>
    <name evidence="2" type="ORF">GCM10022200_05280</name>
</gene>
<protein>
    <submittedName>
        <fullName evidence="2">Uncharacterized protein</fullName>
    </submittedName>
</protein>
<comment type="caution">
    <text evidence="2">The sequence shown here is derived from an EMBL/GenBank/DDBJ whole genome shotgun (WGS) entry which is preliminary data.</text>
</comment>
<dbReference type="Proteomes" id="UP001501697">
    <property type="component" value="Unassembled WGS sequence"/>
</dbReference>
<reference evidence="3" key="1">
    <citation type="journal article" date="2019" name="Int. J. Syst. Evol. Microbiol.">
        <title>The Global Catalogue of Microorganisms (GCM) 10K type strain sequencing project: providing services to taxonomists for standard genome sequencing and annotation.</title>
        <authorList>
            <consortium name="The Broad Institute Genomics Platform"/>
            <consortium name="The Broad Institute Genome Sequencing Center for Infectious Disease"/>
            <person name="Wu L."/>
            <person name="Ma J."/>
        </authorList>
    </citation>
    <scope>NUCLEOTIDE SEQUENCE [LARGE SCALE GENOMIC DNA]</scope>
    <source>
        <strain evidence="3">JCM 16544</strain>
    </source>
</reference>
<evidence type="ECO:0000256" key="1">
    <source>
        <dbReference type="SAM" id="Coils"/>
    </source>
</evidence>
<feature type="coiled-coil region" evidence="1">
    <location>
        <begin position="336"/>
        <end position="370"/>
    </location>
</feature>
<proteinExistence type="predicted"/>
<accession>A0ABP7A6C5</accession>
<sequence length="402" mass="45216">MTELPEAIRLYARPRTDLSARTTVTTRTLYDPAAEWHHDFRVPSPAHVAKHLIARHLDDIGPALRGDVGMVIRRDGELVELTRSELHTLTVDLLDAMPSHVSGLRELARADVYRGLHAFLRLVDDEERDAFINAVVAAVPTALKRLPTVKPTTAPRPAPKTAAERQEAYRVRRAQHERETVEAFLTWAVETHGTEDAVSRAELLNDFAEWLDAPLGDREKAVAKHTEAREKHDDELGLFELHLMRYREEVEHGEGFTPIKPEKPKPPANPWPAIAAEKGHPLNVVEVGPRRALALFRELGVVELSRKGERFHRIPDPSPREDIRMHEAPETIHARAAAIRDEATALADRNTEHERELDLFARRLELLQARDLVGALTLQAETLPAPEGGLIEAADRFTRRAA</sequence>
<organism evidence="2 3">
    <name type="scientific">Microbacterium awajiense</name>
    <dbReference type="NCBI Taxonomy" id="415214"/>
    <lineage>
        <taxon>Bacteria</taxon>
        <taxon>Bacillati</taxon>
        <taxon>Actinomycetota</taxon>
        <taxon>Actinomycetes</taxon>
        <taxon>Micrococcales</taxon>
        <taxon>Microbacteriaceae</taxon>
        <taxon>Microbacterium</taxon>
    </lineage>
</organism>
<keyword evidence="1" id="KW-0175">Coiled coil</keyword>
<keyword evidence="3" id="KW-1185">Reference proteome</keyword>
<dbReference type="EMBL" id="BAAAYU010000001">
    <property type="protein sequence ID" value="GAA3625868.1"/>
    <property type="molecule type" value="Genomic_DNA"/>
</dbReference>
<evidence type="ECO:0000313" key="2">
    <source>
        <dbReference type="EMBL" id="GAA3625868.1"/>
    </source>
</evidence>
<dbReference type="RefSeq" id="WP_344736309.1">
    <property type="nucleotide sequence ID" value="NZ_BAAAYU010000001.1"/>
</dbReference>
<evidence type="ECO:0000313" key="3">
    <source>
        <dbReference type="Proteomes" id="UP001501697"/>
    </source>
</evidence>
<name>A0ABP7A6C5_9MICO</name>